<evidence type="ECO:0000313" key="1">
    <source>
        <dbReference type="Proteomes" id="UP000504609"/>
    </source>
</evidence>
<evidence type="ECO:0000313" key="2">
    <source>
        <dbReference type="RefSeq" id="XP_022957131.1"/>
    </source>
</evidence>
<gene>
    <name evidence="2" type="primary">LOC111458603</name>
</gene>
<reference evidence="2" key="1">
    <citation type="submission" date="2025-08" db="UniProtKB">
        <authorList>
            <consortium name="RefSeq"/>
        </authorList>
    </citation>
    <scope>IDENTIFICATION</scope>
    <source>
        <tissue evidence="2">Young leaves</tissue>
    </source>
</reference>
<protein>
    <submittedName>
        <fullName evidence="2">Uncharacterized protein LOC111458603 isoform X3</fullName>
    </submittedName>
</protein>
<organism evidence="1 2">
    <name type="scientific">Cucurbita moschata</name>
    <name type="common">Winter crookneck squash</name>
    <name type="synonym">Cucurbita pepo var. moschata</name>
    <dbReference type="NCBI Taxonomy" id="3662"/>
    <lineage>
        <taxon>Eukaryota</taxon>
        <taxon>Viridiplantae</taxon>
        <taxon>Streptophyta</taxon>
        <taxon>Embryophyta</taxon>
        <taxon>Tracheophyta</taxon>
        <taxon>Spermatophyta</taxon>
        <taxon>Magnoliopsida</taxon>
        <taxon>eudicotyledons</taxon>
        <taxon>Gunneridae</taxon>
        <taxon>Pentapetalae</taxon>
        <taxon>rosids</taxon>
        <taxon>fabids</taxon>
        <taxon>Cucurbitales</taxon>
        <taxon>Cucurbitaceae</taxon>
        <taxon>Cucurbiteae</taxon>
        <taxon>Cucurbita</taxon>
    </lineage>
</organism>
<dbReference type="RefSeq" id="XP_022957131.1">
    <property type="nucleotide sequence ID" value="XM_023101363.1"/>
</dbReference>
<dbReference type="GeneID" id="111458603"/>
<name>A0A6J1GYD7_CUCMO</name>
<sequence>MRERGKALAVYSNDMDFYSSASEFPCKKHPSSSSVGICADCLKDRLIRLVCSDCGEQRLSSCSCSEISSNRNSCTVEVGSVGRVSFLIENERNGVSLLGPMKPKMEKREEIVLLERSSSSCVESKKSGFWRIGNFFRKKREKGCERSSVCGFDEKSDICMVDYMGVSRSRSLCSFRGGGYFGSEDGGDMVVSGGRSSISGARTSSVNGGLVCDSARRSGFSETEPRKSGFESDHRDCGNYESDHNGLSLASRRVFSLKESDFNGMDESGFIDFKLDFTSETKPDISVPKMGLGLGLGLGLGPFSNPNSAFGSSRAFDMALYSGSTGEGIIGSGGGSCRITVSDRGIKKGRKSLKSWKWMFKHPPNWANAATSRKKEEELMSKT</sequence>
<dbReference type="PANTHER" id="PTHR34197:SF3">
    <property type="entry name" value="DUF740 FAMILY PROTEIN"/>
    <property type="match status" value="1"/>
</dbReference>
<proteinExistence type="predicted"/>
<dbReference type="Proteomes" id="UP000504609">
    <property type="component" value="Unplaced"/>
</dbReference>
<dbReference type="PANTHER" id="PTHR34197">
    <property type="entry name" value="OS04G0591300 PROTEIN"/>
    <property type="match status" value="1"/>
</dbReference>
<keyword evidence="1" id="KW-1185">Reference proteome</keyword>
<dbReference type="AlphaFoldDB" id="A0A6J1GYD7"/>
<accession>A0A6J1GYD7</accession>